<reference evidence="4 5" key="1">
    <citation type="journal article" date="2020" name="ISME J.">
        <title>Comparative genomics reveals insights into cyanobacterial evolution and habitat adaptation.</title>
        <authorList>
            <person name="Chen M.Y."/>
            <person name="Teng W.K."/>
            <person name="Zhao L."/>
            <person name="Hu C.X."/>
            <person name="Zhou Y.K."/>
            <person name="Han B.P."/>
            <person name="Song L.R."/>
            <person name="Shu W.S."/>
        </authorList>
    </citation>
    <scope>NUCLEOTIDE SEQUENCE [LARGE SCALE GENOMIC DNA]</scope>
    <source>
        <strain evidence="4 5">FACHB-838</strain>
    </source>
</reference>
<keyword evidence="5" id="KW-1185">Reference proteome</keyword>
<dbReference type="Pfam" id="PF00072">
    <property type="entry name" value="Response_reg"/>
    <property type="match status" value="1"/>
</dbReference>
<evidence type="ECO:0000313" key="5">
    <source>
        <dbReference type="Proteomes" id="UP000623440"/>
    </source>
</evidence>
<dbReference type="EMBL" id="JACJSI010000009">
    <property type="protein sequence ID" value="MBD2529427.1"/>
    <property type="molecule type" value="Genomic_DNA"/>
</dbReference>
<dbReference type="SMART" id="SM00448">
    <property type="entry name" value="REC"/>
    <property type="match status" value="1"/>
</dbReference>
<comment type="caution">
    <text evidence="4">The sequence shown here is derived from an EMBL/GenBank/DDBJ whole genome shotgun (WGS) entry which is preliminary data.</text>
</comment>
<dbReference type="Gene3D" id="3.40.50.2300">
    <property type="match status" value="1"/>
</dbReference>
<proteinExistence type="predicted"/>
<evidence type="ECO:0000256" key="2">
    <source>
        <dbReference type="PROSITE-ProRule" id="PRU00169"/>
    </source>
</evidence>
<dbReference type="PANTHER" id="PTHR44591:SF23">
    <property type="entry name" value="CHEY SUBFAMILY"/>
    <property type="match status" value="1"/>
</dbReference>
<sequence length="140" mass="15991">MTAQLLNIDQRLRSHKARRILLVEDHDLNRMLLSDYLSYSGYDVQSLSEGSTFFSTIEKFEPDLILLDLKLPDIDGYSLLKQVQEKPDLSKIPIIVVSAFAFKADQELALSLGACHYFVKPLKLKDLILTIEEQFTCGNR</sequence>
<evidence type="ECO:0000313" key="4">
    <source>
        <dbReference type="EMBL" id="MBD2529427.1"/>
    </source>
</evidence>
<name>A0ABR8DIT6_9NOSO</name>
<organism evidence="4 5">
    <name type="scientific">Nostoc flagelliforme FACHB-838</name>
    <dbReference type="NCBI Taxonomy" id="2692904"/>
    <lineage>
        <taxon>Bacteria</taxon>
        <taxon>Bacillati</taxon>
        <taxon>Cyanobacteriota</taxon>
        <taxon>Cyanophyceae</taxon>
        <taxon>Nostocales</taxon>
        <taxon>Nostocaceae</taxon>
        <taxon>Nostoc</taxon>
    </lineage>
</organism>
<gene>
    <name evidence="4" type="ORF">H6G97_07520</name>
</gene>
<dbReference type="InterPro" id="IPR011006">
    <property type="entry name" value="CheY-like_superfamily"/>
</dbReference>
<evidence type="ECO:0000256" key="1">
    <source>
        <dbReference type="ARBA" id="ARBA00022553"/>
    </source>
</evidence>
<accession>A0ABR8DIT6</accession>
<dbReference type="RefSeq" id="WP_190940021.1">
    <property type="nucleotide sequence ID" value="NZ_JACJSI010000009.1"/>
</dbReference>
<keyword evidence="1 2" id="KW-0597">Phosphoprotein</keyword>
<protein>
    <submittedName>
        <fullName evidence="4">Response regulator</fullName>
    </submittedName>
</protein>
<dbReference type="Proteomes" id="UP000623440">
    <property type="component" value="Unassembled WGS sequence"/>
</dbReference>
<dbReference type="InterPro" id="IPR050595">
    <property type="entry name" value="Bact_response_regulator"/>
</dbReference>
<feature type="domain" description="Response regulatory" evidence="3">
    <location>
        <begin position="19"/>
        <end position="135"/>
    </location>
</feature>
<dbReference type="PROSITE" id="PS50110">
    <property type="entry name" value="RESPONSE_REGULATORY"/>
    <property type="match status" value="1"/>
</dbReference>
<feature type="modified residue" description="4-aspartylphosphate" evidence="2">
    <location>
        <position position="68"/>
    </location>
</feature>
<dbReference type="InterPro" id="IPR001789">
    <property type="entry name" value="Sig_transdc_resp-reg_receiver"/>
</dbReference>
<dbReference type="SUPFAM" id="SSF52172">
    <property type="entry name" value="CheY-like"/>
    <property type="match status" value="1"/>
</dbReference>
<dbReference type="PANTHER" id="PTHR44591">
    <property type="entry name" value="STRESS RESPONSE REGULATOR PROTEIN 1"/>
    <property type="match status" value="1"/>
</dbReference>
<evidence type="ECO:0000259" key="3">
    <source>
        <dbReference type="PROSITE" id="PS50110"/>
    </source>
</evidence>